<accession>X1CK78</accession>
<organism evidence="1">
    <name type="scientific">marine sediment metagenome</name>
    <dbReference type="NCBI Taxonomy" id="412755"/>
    <lineage>
        <taxon>unclassified sequences</taxon>
        <taxon>metagenomes</taxon>
        <taxon>ecological metagenomes</taxon>
    </lineage>
</organism>
<sequence>MGKMVMTIAEKAGVECPKDAGKMKEDISCTKCKYYIRCTEVIIGVLF</sequence>
<protein>
    <submittedName>
        <fullName evidence="1">Uncharacterized protein</fullName>
    </submittedName>
</protein>
<comment type="caution">
    <text evidence="1">The sequence shown here is derived from an EMBL/GenBank/DDBJ whole genome shotgun (WGS) entry which is preliminary data.</text>
</comment>
<name>X1CK78_9ZZZZ</name>
<dbReference type="EMBL" id="BART01022199">
    <property type="protein sequence ID" value="GAG93427.1"/>
    <property type="molecule type" value="Genomic_DNA"/>
</dbReference>
<proteinExistence type="predicted"/>
<dbReference type="AlphaFoldDB" id="X1CK78"/>
<reference evidence="1" key="1">
    <citation type="journal article" date="2014" name="Front. Microbiol.">
        <title>High frequency of phylogenetically diverse reductive dehalogenase-homologous genes in deep subseafloor sedimentary metagenomes.</title>
        <authorList>
            <person name="Kawai M."/>
            <person name="Futagami T."/>
            <person name="Toyoda A."/>
            <person name="Takaki Y."/>
            <person name="Nishi S."/>
            <person name="Hori S."/>
            <person name="Arai W."/>
            <person name="Tsubouchi T."/>
            <person name="Morono Y."/>
            <person name="Uchiyama I."/>
            <person name="Ito T."/>
            <person name="Fujiyama A."/>
            <person name="Inagaki F."/>
            <person name="Takami H."/>
        </authorList>
    </citation>
    <scope>NUCLEOTIDE SEQUENCE</scope>
    <source>
        <strain evidence="1">Expedition CK06-06</strain>
    </source>
</reference>
<gene>
    <name evidence="1" type="ORF">S01H4_40702</name>
</gene>
<evidence type="ECO:0000313" key="1">
    <source>
        <dbReference type="EMBL" id="GAG93427.1"/>
    </source>
</evidence>